<organism evidence="1 2">
    <name type="scientific">Dreissena polymorpha</name>
    <name type="common">Zebra mussel</name>
    <name type="synonym">Mytilus polymorpha</name>
    <dbReference type="NCBI Taxonomy" id="45954"/>
    <lineage>
        <taxon>Eukaryota</taxon>
        <taxon>Metazoa</taxon>
        <taxon>Spiralia</taxon>
        <taxon>Lophotrochozoa</taxon>
        <taxon>Mollusca</taxon>
        <taxon>Bivalvia</taxon>
        <taxon>Autobranchia</taxon>
        <taxon>Heteroconchia</taxon>
        <taxon>Euheterodonta</taxon>
        <taxon>Imparidentia</taxon>
        <taxon>Neoheterodontei</taxon>
        <taxon>Myida</taxon>
        <taxon>Dreissenoidea</taxon>
        <taxon>Dreissenidae</taxon>
        <taxon>Dreissena</taxon>
    </lineage>
</organism>
<gene>
    <name evidence="1" type="ORF">DPMN_158350</name>
</gene>
<name>A0A9D4EJ05_DREPO</name>
<comment type="caution">
    <text evidence="1">The sequence shown here is derived from an EMBL/GenBank/DDBJ whole genome shotgun (WGS) entry which is preliminary data.</text>
</comment>
<sequence length="50" mass="5837">MLWYGSRRSPLMLIPARIPVTVEKNSPKMEKNDPPGRKSGPELLRRFISW</sequence>
<accession>A0A9D4EJ05</accession>
<protein>
    <submittedName>
        <fullName evidence="1">Uncharacterized protein</fullName>
    </submittedName>
</protein>
<proteinExistence type="predicted"/>
<reference evidence="1" key="2">
    <citation type="submission" date="2020-11" db="EMBL/GenBank/DDBJ databases">
        <authorList>
            <person name="McCartney M.A."/>
            <person name="Auch B."/>
            <person name="Kono T."/>
            <person name="Mallez S."/>
            <person name="Becker A."/>
            <person name="Gohl D.M."/>
            <person name="Silverstein K.A.T."/>
            <person name="Koren S."/>
            <person name="Bechman K.B."/>
            <person name="Herman A."/>
            <person name="Abrahante J.E."/>
            <person name="Garbe J."/>
        </authorList>
    </citation>
    <scope>NUCLEOTIDE SEQUENCE</scope>
    <source>
        <strain evidence="1">Duluth1</strain>
        <tissue evidence="1">Whole animal</tissue>
    </source>
</reference>
<evidence type="ECO:0000313" key="1">
    <source>
        <dbReference type="EMBL" id="KAH3780533.1"/>
    </source>
</evidence>
<evidence type="ECO:0000313" key="2">
    <source>
        <dbReference type="Proteomes" id="UP000828390"/>
    </source>
</evidence>
<dbReference type="EMBL" id="JAIWYP010000008">
    <property type="protein sequence ID" value="KAH3780533.1"/>
    <property type="molecule type" value="Genomic_DNA"/>
</dbReference>
<dbReference type="Proteomes" id="UP000828390">
    <property type="component" value="Unassembled WGS sequence"/>
</dbReference>
<keyword evidence="2" id="KW-1185">Reference proteome</keyword>
<dbReference type="AlphaFoldDB" id="A0A9D4EJ05"/>
<reference evidence="1" key="1">
    <citation type="journal article" date="2019" name="bioRxiv">
        <title>The Genome of the Zebra Mussel, Dreissena polymorpha: A Resource for Invasive Species Research.</title>
        <authorList>
            <person name="McCartney M.A."/>
            <person name="Auch B."/>
            <person name="Kono T."/>
            <person name="Mallez S."/>
            <person name="Zhang Y."/>
            <person name="Obille A."/>
            <person name="Becker A."/>
            <person name="Abrahante J.E."/>
            <person name="Garbe J."/>
            <person name="Badalamenti J.P."/>
            <person name="Herman A."/>
            <person name="Mangelson H."/>
            <person name="Liachko I."/>
            <person name="Sullivan S."/>
            <person name="Sone E.D."/>
            <person name="Koren S."/>
            <person name="Silverstein K.A.T."/>
            <person name="Beckman K.B."/>
            <person name="Gohl D.M."/>
        </authorList>
    </citation>
    <scope>NUCLEOTIDE SEQUENCE</scope>
    <source>
        <strain evidence="1">Duluth1</strain>
        <tissue evidence="1">Whole animal</tissue>
    </source>
</reference>